<keyword evidence="3" id="KW-1185">Reference proteome</keyword>
<evidence type="ECO:0000256" key="2">
    <source>
        <dbReference type="SAM" id="Phobius"/>
    </source>
</evidence>
<dbReference type="RefSeq" id="XP_040963163.1">
    <property type="nucleotide sequence ID" value="XM_041107229.1"/>
</dbReference>
<sequence>MGPPSVRHGRRLTTAVTAVYGYRSPKKRTHFDPIDLPMPVLKPQSSKDKRKYPNEPVTPQIPASLLTADFDDRGRTPQRHGRGTFQVTEQCQTREGGGVWHATLGRSRSGGQQQLGFSTAEILISWARVFLFLGLLGVRFGYWVFVCWARADFGLYT</sequence>
<feature type="transmembrane region" description="Helical" evidence="2">
    <location>
        <begin position="129"/>
        <end position="151"/>
    </location>
</feature>
<proteinExistence type="predicted"/>
<keyword evidence="2" id="KW-0812">Transmembrane</keyword>
<evidence type="ECO:0000256" key="1">
    <source>
        <dbReference type="SAM" id="MobiDB-lite"/>
    </source>
</evidence>
<dbReference type="Proteomes" id="UP000818029">
    <property type="component" value="Chromosome D12"/>
</dbReference>
<dbReference type="GeneID" id="121224281"/>
<protein>
    <submittedName>
        <fullName evidence="4">Uncharacterized protein</fullName>
    </submittedName>
</protein>
<feature type="region of interest" description="Disordered" evidence="1">
    <location>
        <begin position="31"/>
        <end position="60"/>
    </location>
</feature>
<evidence type="ECO:0000313" key="3">
    <source>
        <dbReference type="Proteomes" id="UP000818029"/>
    </source>
</evidence>
<keyword evidence="2" id="KW-1133">Transmembrane helix</keyword>
<evidence type="ECO:0000313" key="4">
    <source>
        <dbReference type="RefSeq" id="XP_040963163.1"/>
    </source>
</evidence>
<keyword evidence="2" id="KW-0472">Membrane</keyword>
<reference evidence="4" key="2">
    <citation type="submission" date="2025-08" db="UniProtKB">
        <authorList>
            <consortium name="RefSeq"/>
        </authorList>
    </citation>
    <scope>IDENTIFICATION</scope>
</reference>
<accession>A0ABM3B7Z0</accession>
<organism evidence="3 4">
    <name type="scientific">Gossypium hirsutum</name>
    <name type="common">Upland cotton</name>
    <name type="synonym">Gossypium mexicanum</name>
    <dbReference type="NCBI Taxonomy" id="3635"/>
    <lineage>
        <taxon>Eukaryota</taxon>
        <taxon>Viridiplantae</taxon>
        <taxon>Streptophyta</taxon>
        <taxon>Embryophyta</taxon>
        <taxon>Tracheophyta</taxon>
        <taxon>Spermatophyta</taxon>
        <taxon>Magnoliopsida</taxon>
        <taxon>eudicotyledons</taxon>
        <taxon>Gunneridae</taxon>
        <taxon>Pentapetalae</taxon>
        <taxon>rosids</taxon>
        <taxon>malvids</taxon>
        <taxon>Malvales</taxon>
        <taxon>Malvaceae</taxon>
        <taxon>Malvoideae</taxon>
        <taxon>Gossypium</taxon>
    </lineage>
</organism>
<reference evidence="3" key="1">
    <citation type="journal article" date="2020" name="Nat. Genet.">
        <title>Genomic diversifications of five Gossypium allopolyploid species and their impact on cotton improvement.</title>
        <authorList>
            <person name="Chen Z.J."/>
            <person name="Sreedasyam A."/>
            <person name="Ando A."/>
            <person name="Song Q."/>
            <person name="De Santiago L.M."/>
            <person name="Hulse-Kemp A.M."/>
            <person name="Ding M."/>
            <person name="Ye W."/>
            <person name="Kirkbride R.C."/>
            <person name="Jenkins J."/>
            <person name="Plott C."/>
            <person name="Lovell J."/>
            <person name="Lin Y.M."/>
            <person name="Vaughn R."/>
            <person name="Liu B."/>
            <person name="Simpson S."/>
            <person name="Scheffler B.E."/>
            <person name="Wen L."/>
            <person name="Saski C.A."/>
            <person name="Grover C.E."/>
            <person name="Hu G."/>
            <person name="Conover J.L."/>
            <person name="Carlson J.W."/>
            <person name="Shu S."/>
            <person name="Boston L.B."/>
            <person name="Williams M."/>
            <person name="Peterson D.G."/>
            <person name="McGee K."/>
            <person name="Jones D.C."/>
            <person name="Wendel J.F."/>
            <person name="Stelly D.M."/>
            <person name="Grimwood J."/>
            <person name="Schmutz J."/>
        </authorList>
    </citation>
    <scope>NUCLEOTIDE SEQUENCE [LARGE SCALE GENOMIC DNA]</scope>
    <source>
        <strain evidence="3">cv. TM-1</strain>
    </source>
</reference>
<gene>
    <name evidence="4" type="primary">LOC121224281</name>
</gene>
<name>A0ABM3B7Z0_GOSHI</name>